<feature type="region of interest" description="Disordered" evidence="1">
    <location>
        <begin position="97"/>
        <end position="118"/>
    </location>
</feature>
<evidence type="ECO:0000313" key="3">
    <source>
        <dbReference type="Proteomes" id="UP000199076"/>
    </source>
</evidence>
<name>A0A1G7QS84_9EURY</name>
<dbReference type="STRING" id="660518.SAMN05216218_11375"/>
<dbReference type="InterPro" id="IPR046174">
    <property type="entry name" value="DUF6176"/>
</dbReference>
<proteinExistence type="predicted"/>
<dbReference type="AlphaFoldDB" id="A0A1G7QS84"/>
<sequence length="118" mass="13607">MVEVALTSQRVEPEKVSTLREWIDDRRDREAEVAESLRERNVYTETAFLRETDDGTFLVYYVEAQDIEAAQAAFPNPDREIDRRHWEVLSDVLDDAGAREAADPLHHATSPERPARPE</sequence>
<evidence type="ECO:0008006" key="4">
    <source>
        <dbReference type="Google" id="ProtNLM"/>
    </source>
</evidence>
<gene>
    <name evidence="2" type="ORF">SAMN05216218_11375</name>
</gene>
<reference evidence="3" key="1">
    <citation type="submission" date="2016-10" db="EMBL/GenBank/DDBJ databases">
        <authorList>
            <person name="Varghese N."/>
            <person name="Submissions S."/>
        </authorList>
    </citation>
    <scope>NUCLEOTIDE SEQUENCE [LARGE SCALE GENOMIC DNA]</scope>
    <source>
        <strain evidence="3">IBRC-M 10760</strain>
    </source>
</reference>
<evidence type="ECO:0000256" key="1">
    <source>
        <dbReference type="SAM" id="MobiDB-lite"/>
    </source>
</evidence>
<keyword evidence="3" id="KW-1185">Reference proteome</keyword>
<dbReference type="OrthoDB" id="197321at2157"/>
<protein>
    <recommendedName>
        <fullName evidence="4">ABM domain-containing protein</fullName>
    </recommendedName>
</protein>
<evidence type="ECO:0000313" key="2">
    <source>
        <dbReference type="EMBL" id="SDG01386.1"/>
    </source>
</evidence>
<organism evidence="2 3">
    <name type="scientific">Halorientalis regularis</name>
    <dbReference type="NCBI Taxonomy" id="660518"/>
    <lineage>
        <taxon>Archaea</taxon>
        <taxon>Methanobacteriati</taxon>
        <taxon>Methanobacteriota</taxon>
        <taxon>Stenosarchaea group</taxon>
        <taxon>Halobacteria</taxon>
        <taxon>Halobacteriales</taxon>
        <taxon>Haloarculaceae</taxon>
        <taxon>Halorientalis</taxon>
    </lineage>
</organism>
<accession>A0A1G7QS84</accession>
<dbReference type="RefSeq" id="WP_092694082.1">
    <property type="nucleotide sequence ID" value="NZ_FNBK01000013.1"/>
</dbReference>
<dbReference type="Proteomes" id="UP000199076">
    <property type="component" value="Unassembled WGS sequence"/>
</dbReference>
<dbReference type="EMBL" id="FNBK01000013">
    <property type="protein sequence ID" value="SDG01386.1"/>
    <property type="molecule type" value="Genomic_DNA"/>
</dbReference>
<dbReference type="Pfam" id="PF19673">
    <property type="entry name" value="DUF6176"/>
    <property type="match status" value="1"/>
</dbReference>